<dbReference type="InterPro" id="IPR012480">
    <property type="entry name" value="Hepar_II_III_C"/>
</dbReference>
<evidence type="ECO:0000313" key="8">
    <source>
        <dbReference type="EMBL" id="MTW33382.1"/>
    </source>
</evidence>
<dbReference type="Proteomes" id="UP000735592">
    <property type="component" value="Unassembled WGS sequence"/>
</dbReference>
<dbReference type="InterPro" id="IPR013783">
    <property type="entry name" value="Ig-like_fold"/>
</dbReference>
<evidence type="ECO:0000259" key="6">
    <source>
        <dbReference type="Pfam" id="PF07940"/>
    </source>
</evidence>
<evidence type="ECO:0000256" key="1">
    <source>
        <dbReference type="ARBA" id="ARBA00004418"/>
    </source>
</evidence>
<comment type="caution">
    <text evidence="8">The sequence shown here is derived from an EMBL/GenBank/DDBJ whole genome shotgun (WGS) entry which is preliminary data.</text>
</comment>
<evidence type="ECO:0000256" key="3">
    <source>
        <dbReference type="ARBA" id="ARBA00022764"/>
    </source>
</evidence>
<dbReference type="Pfam" id="PF07940">
    <property type="entry name" value="Hepar_II_III_C"/>
    <property type="match status" value="1"/>
</dbReference>
<reference evidence="8 9" key="1">
    <citation type="submission" date="2019-11" db="EMBL/GenBank/DDBJ databases">
        <title>Type strains purchased from KCTC, JCM and DSMZ.</title>
        <authorList>
            <person name="Lu H."/>
        </authorList>
    </citation>
    <scope>NUCLEOTIDE SEQUENCE [LARGE SCALE GENOMIC DNA]</scope>
    <source>
        <strain evidence="8 9">DSM 103461</strain>
    </source>
</reference>
<keyword evidence="9" id="KW-1185">Reference proteome</keyword>
<accession>A0ABW9SMW4</accession>
<feature type="domain" description="Heparinase II/III-like C-terminal" evidence="6">
    <location>
        <begin position="501"/>
        <end position="694"/>
    </location>
</feature>
<dbReference type="PANTHER" id="PTHR39210:SF1">
    <property type="entry name" value="HEPARIN-SULFATE LYASE"/>
    <property type="match status" value="1"/>
</dbReference>
<feature type="chain" id="PRO_5047071614" evidence="5">
    <location>
        <begin position="27"/>
        <end position="780"/>
    </location>
</feature>
<sequence length="780" mass="83037">MLKRTLGGMAAPVLVGLAVQISSAYAGPINSPLACTPASANEWPQTSPYNRALQPMDCAVIDHDPPVLAWSNIKGATGYEVQLSKATDATFGTSTLISTVSTTTAWYHWPTKLGAGNYIWKVRTKGATAWGPARRFQIASTARDFTVPPVATALKTASSLAHPRAQPLGAERTAWLADLTTGARVSGMSELRRRVDGKVGEAMPVDPSSAAKVSGYSTAAIATANLAFMNQMTKLSEAAREAAFMAMLERKTSVIADAKRRILFLAGLDPNGATSFAQEPLGAARVVWTIAFGYDWLYKDFTTDERATILAAIKGRMVLLMASLTDVTEGVAAKPLNSIAVDTLQNALTVAALTVGDIPEATTWFNATYPLFPQWLSPFGGDDGGFASGTNYLIWQLESQENWDALRWTTGVDVMAKSWARNLGRTLVYFYPPGSPFGMFGDGASEDNSEPNGRLFRPYAARAGDPLYSWYNGQSIAGDYSRLQAILAPPLVKQSTLPANTPNSIWLPSVGWTAMHSSLADRMRTSVYFKSSGYGSYNHSHADQNTFTINSQGAALLVETGLYDYYGSYNFINWSKTTAAHNGITYDGGKGQGQDTNGKGDVNATGIVSSFRSDGVVDMVSGDASKAYSVSVVPNSPVTKALRTLVYIRPSTVLVFDTLSATTPVAWEWNVHGQVTPASSDNSQFTIRNGTAAACGKINNTGAMTLSSITAPTNAAAAGQWHGRYTLNTKVAATTYATVISTDCASALPSAVPNADGSWVVKGAGWSVTYANGSATYTKN</sequence>
<dbReference type="Gene3D" id="2.70.98.70">
    <property type="match status" value="1"/>
</dbReference>
<organism evidence="8 9">
    <name type="scientific">Pseudoduganella danionis</name>
    <dbReference type="NCBI Taxonomy" id="1890295"/>
    <lineage>
        <taxon>Bacteria</taxon>
        <taxon>Pseudomonadati</taxon>
        <taxon>Pseudomonadota</taxon>
        <taxon>Betaproteobacteria</taxon>
        <taxon>Burkholderiales</taxon>
        <taxon>Oxalobacteraceae</taxon>
        <taxon>Telluria group</taxon>
        <taxon>Pseudoduganella</taxon>
    </lineage>
</organism>
<dbReference type="Gene3D" id="2.60.40.10">
    <property type="entry name" value="Immunoglobulins"/>
    <property type="match status" value="1"/>
</dbReference>
<proteinExistence type="predicted"/>
<dbReference type="Gene3D" id="1.50.10.100">
    <property type="entry name" value="Chondroitin AC/alginate lyase"/>
    <property type="match status" value="1"/>
</dbReference>
<dbReference type="EMBL" id="WNKW01000002">
    <property type="protein sequence ID" value="MTW33382.1"/>
    <property type="molecule type" value="Genomic_DNA"/>
</dbReference>
<keyword evidence="2 5" id="KW-0732">Signal</keyword>
<dbReference type="RefSeq" id="WP_155434720.1">
    <property type="nucleotide sequence ID" value="NZ_JBHLXK010000004.1"/>
</dbReference>
<evidence type="ECO:0000256" key="5">
    <source>
        <dbReference type="SAM" id="SignalP"/>
    </source>
</evidence>
<gene>
    <name evidence="8" type="ORF">GM655_11150</name>
</gene>
<dbReference type="PANTHER" id="PTHR39210">
    <property type="entry name" value="HEPARIN-SULFATE LYASE"/>
    <property type="match status" value="1"/>
</dbReference>
<feature type="signal peptide" evidence="5">
    <location>
        <begin position="1"/>
        <end position="26"/>
    </location>
</feature>
<protein>
    <submittedName>
        <fullName evidence="8">DUF4962 domain-containing protein</fullName>
    </submittedName>
</protein>
<comment type="subcellular location">
    <subcellularLocation>
        <location evidence="1">Periplasm</location>
    </subcellularLocation>
</comment>
<feature type="domain" description="Heparinase II N-terminal" evidence="7">
    <location>
        <begin position="33"/>
        <end position="473"/>
    </location>
</feature>
<evidence type="ECO:0000259" key="7">
    <source>
        <dbReference type="Pfam" id="PF16332"/>
    </source>
</evidence>
<keyword evidence="4" id="KW-0456">Lyase</keyword>
<keyword evidence="3" id="KW-0574">Periplasm</keyword>
<evidence type="ECO:0000313" key="9">
    <source>
        <dbReference type="Proteomes" id="UP000735592"/>
    </source>
</evidence>
<evidence type="ECO:0000256" key="2">
    <source>
        <dbReference type="ARBA" id="ARBA00022729"/>
    </source>
</evidence>
<name>A0ABW9SMW4_9BURK</name>
<dbReference type="InterPro" id="IPR032518">
    <property type="entry name" value="HepII_N"/>
</dbReference>
<dbReference type="Pfam" id="PF16332">
    <property type="entry name" value="DUF4962"/>
    <property type="match status" value="1"/>
</dbReference>
<dbReference type="InterPro" id="IPR008929">
    <property type="entry name" value="Chondroitin_lyas"/>
</dbReference>
<evidence type="ECO:0000256" key="4">
    <source>
        <dbReference type="ARBA" id="ARBA00023239"/>
    </source>
</evidence>